<dbReference type="Proteomes" id="UP000615446">
    <property type="component" value="Unassembled WGS sequence"/>
</dbReference>
<evidence type="ECO:0000313" key="7">
    <source>
        <dbReference type="Proteomes" id="UP000615446"/>
    </source>
</evidence>
<evidence type="ECO:0000259" key="5">
    <source>
        <dbReference type="PROSITE" id="PS50011"/>
    </source>
</evidence>
<dbReference type="GO" id="GO:0004674">
    <property type="term" value="F:protein serine/threonine kinase activity"/>
    <property type="evidence" value="ECO:0007669"/>
    <property type="project" value="TreeGrafter"/>
</dbReference>
<dbReference type="InterPro" id="IPR011009">
    <property type="entry name" value="Kinase-like_dom_sf"/>
</dbReference>
<keyword evidence="3 6" id="KW-0418">Kinase</keyword>
<organism evidence="6 7">
    <name type="scientific">Rhizophagus clarus</name>
    <dbReference type="NCBI Taxonomy" id="94130"/>
    <lineage>
        <taxon>Eukaryota</taxon>
        <taxon>Fungi</taxon>
        <taxon>Fungi incertae sedis</taxon>
        <taxon>Mucoromycota</taxon>
        <taxon>Glomeromycotina</taxon>
        <taxon>Glomeromycetes</taxon>
        <taxon>Glomerales</taxon>
        <taxon>Glomeraceae</taxon>
        <taxon>Rhizophagus</taxon>
    </lineage>
</organism>
<dbReference type="InterPro" id="IPR001245">
    <property type="entry name" value="Ser-Thr/Tyr_kinase_cat_dom"/>
</dbReference>
<name>A0A8H3R495_9GLOM</name>
<dbReference type="SUPFAM" id="SSF56112">
    <property type="entry name" value="Protein kinase-like (PK-like)"/>
    <property type="match status" value="2"/>
</dbReference>
<dbReference type="GO" id="GO:0005524">
    <property type="term" value="F:ATP binding"/>
    <property type="evidence" value="ECO:0007669"/>
    <property type="project" value="UniProtKB-KW"/>
</dbReference>
<reference evidence="6" key="1">
    <citation type="submission" date="2019-10" db="EMBL/GenBank/DDBJ databases">
        <title>Conservation and host-specific expression of non-tandemly repeated heterogenous ribosome RNA gene in arbuscular mycorrhizal fungi.</title>
        <authorList>
            <person name="Maeda T."/>
            <person name="Kobayashi Y."/>
            <person name="Nakagawa T."/>
            <person name="Ezawa T."/>
            <person name="Yamaguchi K."/>
            <person name="Bino T."/>
            <person name="Nishimoto Y."/>
            <person name="Shigenobu S."/>
            <person name="Kawaguchi M."/>
        </authorList>
    </citation>
    <scope>NUCLEOTIDE SEQUENCE</scope>
    <source>
        <strain evidence="6">HR1</strain>
    </source>
</reference>
<dbReference type="EMBL" id="BLAL01000315">
    <property type="protein sequence ID" value="GET02859.1"/>
    <property type="molecule type" value="Genomic_DNA"/>
</dbReference>
<dbReference type="PANTHER" id="PTHR44329">
    <property type="entry name" value="SERINE/THREONINE-PROTEIN KINASE TNNI3K-RELATED"/>
    <property type="match status" value="1"/>
</dbReference>
<keyword evidence="1" id="KW-0808">Transferase</keyword>
<sequence>MESIEGVEFSAQAIIDTIEAIKRVESLNNTEKSENLKKANDILRDIIKEKQCRKCQNICDNLNSCEFCIRNYLVSRFEKWTSENEEIDEWIESCQKKIRRPDHIIEWIPYSNLQDIQYTSEGGMYHKMKALWTEGRYTSWDFKYQELKRFGPHYVTIKNVSMNNPNLEQSLQEIKAHLLLTSTMSPVIRIYGLTRDGNDDYMIITENVSYTLKSYLKDNIHTLSWVTKYRILQNILESLASIHNKKFIHGDLHSGIIRLSTSREIWLIGDLRYCRSVDNPSEVSFGTMPYVAPEMLKGTTEKMTISSDIYSFGMVMWEVSTGRQPFDEMPTRLLSDEIVSGSRPKIMEGTPSHYANLMIDCWKEDPLSRPSLAKIQSEISKTLEDYFKDVMSPQEQEEMREINFLKTEFVAASTTKQEYVSKPNQGRKDIEIIKYDQIEKEEFFDGVGRISFGTMSERRVAIKTLQINKLDKTKERMNSILSELLQQKISRWDHIYQDKNIVEFLGVGIKDEKNLFLVMPFANNGNLRKYIKNNKLPFGEKLEVAKGIVNGIKVLHNNNIVHGNINPDNILIFDKVPKISNLPLPFENKDLKSKDLYICGELFNNIGYVDPNSFLESSKSHKKDNYPVDIYSLGTLLWEIMSEKVPYRNDGVLNLIHNIKAGHREYDIPYIPDDYKNLYKNCWHTDSNARPKIKDVYEKLLYIK</sequence>
<evidence type="ECO:0000313" key="6">
    <source>
        <dbReference type="EMBL" id="GET02859.1"/>
    </source>
</evidence>
<keyword evidence="4" id="KW-0067">ATP-binding</keyword>
<dbReference type="InterPro" id="IPR000719">
    <property type="entry name" value="Prot_kinase_dom"/>
</dbReference>
<feature type="domain" description="Protein kinase" evidence="5">
    <location>
        <begin position="113"/>
        <end position="387"/>
    </location>
</feature>
<comment type="caution">
    <text evidence="6">The sequence shown here is derived from an EMBL/GenBank/DDBJ whole genome shotgun (WGS) entry which is preliminary data.</text>
</comment>
<dbReference type="InterPro" id="IPR051681">
    <property type="entry name" value="Ser/Thr_Kinases-Pseudokinases"/>
</dbReference>
<dbReference type="OrthoDB" id="4062651at2759"/>
<dbReference type="PANTHER" id="PTHR44329:SF288">
    <property type="entry name" value="MITOGEN-ACTIVATED PROTEIN KINASE KINASE KINASE 20"/>
    <property type="match status" value="1"/>
</dbReference>
<gene>
    <name evidence="6" type="ORF">RCL2_002922600</name>
</gene>
<feature type="domain" description="Protein kinase" evidence="5">
    <location>
        <begin position="441"/>
        <end position="703"/>
    </location>
</feature>
<dbReference type="PROSITE" id="PS50011">
    <property type="entry name" value="PROTEIN_KINASE_DOM"/>
    <property type="match status" value="2"/>
</dbReference>
<accession>A0A8H3R495</accession>
<evidence type="ECO:0000256" key="1">
    <source>
        <dbReference type="ARBA" id="ARBA00022679"/>
    </source>
</evidence>
<dbReference type="Gene3D" id="1.10.510.10">
    <property type="entry name" value="Transferase(Phosphotransferase) domain 1"/>
    <property type="match status" value="2"/>
</dbReference>
<proteinExistence type="predicted"/>
<protein>
    <submittedName>
        <fullName evidence="6">Kinase-like domain-containing protein</fullName>
    </submittedName>
</protein>
<evidence type="ECO:0000256" key="2">
    <source>
        <dbReference type="ARBA" id="ARBA00022741"/>
    </source>
</evidence>
<dbReference type="AlphaFoldDB" id="A0A8H3R495"/>
<evidence type="ECO:0000256" key="4">
    <source>
        <dbReference type="ARBA" id="ARBA00022840"/>
    </source>
</evidence>
<dbReference type="Pfam" id="PF07714">
    <property type="entry name" value="PK_Tyr_Ser-Thr"/>
    <property type="match status" value="2"/>
</dbReference>
<keyword evidence="2" id="KW-0547">Nucleotide-binding</keyword>
<evidence type="ECO:0000256" key="3">
    <source>
        <dbReference type="ARBA" id="ARBA00022777"/>
    </source>
</evidence>